<evidence type="ECO:0000259" key="1">
    <source>
        <dbReference type="PROSITE" id="PS50290"/>
    </source>
</evidence>
<dbReference type="GO" id="GO:0000148">
    <property type="term" value="C:1,3-beta-D-glucan synthase complex"/>
    <property type="evidence" value="ECO:0007669"/>
    <property type="project" value="InterPro"/>
</dbReference>
<evidence type="ECO:0000313" key="3">
    <source>
        <dbReference type="Proteomes" id="UP001237642"/>
    </source>
</evidence>
<dbReference type="GO" id="GO:0006974">
    <property type="term" value="P:DNA damage response"/>
    <property type="evidence" value="ECO:0007669"/>
    <property type="project" value="InterPro"/>
</dbReference>
<evidence type="ECO:0000313" key="2">
    <source>
        <dbReference type="EMBL" id="KAK1356348.1"/>
    </source>
</evidence>
<dbReference type="PANTHER" id="PTHR37079:SF4">
    <property type="entry name" value="SERINE_THREONINE-PROTEIN KINASE ATM"/>
    <property type="match status" value="1"/>
</dbReference>
<dbReference type="InterPro" id="IPR003440">
    <property type="entry name" value="Glyco_trans_48_dom"/>
</dbReference>
<dbReference type="Pfam" id="PF02364">
    <property type="entry name" value="Glucan_synthase"/>
    <property type="match status" value="2"/>
</dbReference>
<dbReference type="PANTHER" id="PTHR37079">
    <property type="entry name" value="SERINE/THREONINE-PROTEIN KINASE ATM"/>
    <property type="match status" value="1"/>
</dbReference>
<organism evidence="2 3">
    <name type="scientific">Heracleum sosnowskyi</name>
    <dbReference type="NCBI Taxonomy" id="360622"/>
    <lineage>
        <taxon>Eukaryota</taxon>
        <taxon>Viridiplantae</taxon>
        <taxon>Streptophyta</taxon>
        <taxon>Embryophyta</taxon>
        <taxon>Tracheophyta</taxon>
        <taxon>Spermatophyta</taxon>
        <taxon>Magnoliopsida</taxon>
        <taxon>eudicotyledons</taxon>
        <taxon>Gunneridae</taxon>
        <taxon>Pentapetalae</taxon>
        <taxon>asterids</taxon>
        <taxon>campanulids</taxon>
        <taxon>Apiales</taxon>
        <taxon>Apiaceae</taxon>
        <taxon>Apioideae</taxon>
        <taxon>apioid superclade</taxon>
        <taxon>Tordylieae</taxon>
        <taxon>Tordyliinae</taxon>
        <taxon>Heracleum</taxon>
    </lineage>
</organism>
<dbReference type="GO" id="GO:0004674">
    <property type="term" value="F:protein serine/threonine kinase activity"/>
    <property type="evidence" value="ECO:0007669"/>
    <property type="project" value="InterPro"/>
</dbReference>
<dbReference type="InterPro" id="IPR011009">
    <property type="entry name" value="Kinase-like_dom_sf"/>
</dbReference>
<dbReference type="SUPFAM" id="SSF56112">
    <property type="entry name" value="Protein kinase-like (PK-like)"/>
    <property type="match status" value="2"/>
</dbReference>
<dbReference type="InterPro" id="IPR038980">
    <property type="entry name" value="ATM_plant"/>
</dbReference>
<comment type="caution">
    <text evidence="2">The sequence shown here is derived from an EMBL/GenBank/DDBJ whole genome shotgun (WGS) entry which is preliminary data.</text>
</comment>
<accession>A0AAD8GXB6</accession>
<dbReference type="PROSITE" id="PS50290">
    <property type="entry name" value="PI3_4_KINASE_3"/>
    <property type="match status" value="1"/>
</dbReference>
<keyword evidence="3" id="KW-1185">Reference proteome</keyword>
<dbReference type="AlphaFoldDB" id="A0AAD8GXB6"/>
<dbReference type="Gene3D" id="3.30.1010.10">
    <property type="entry name" value="Phosphatidylinositol 3-kinase Catalytic Subunit, Chain A, domain 4"/>
    <property type="match status" value="2"/>
</dbReference>
<feature type="domain" description="PI3K/PI4K catalytic" evidence="1">
    <location>
        <begin position="471"/>
        <end position="970"/>
    </location>
</feature>
<dbReference type="Proteomes" id="UP001237642">
    <property type="component" value="Unassembled WGS sequence"/>
</dbReference>
<dbReference type="GO" id="GO:0016020">
    <property type="term" value="C:membrane"/>
    <property type="evidence" value="ECO:0007669"/>
    <property type="project" value="InterPro"/>
</dbReference>
<proteinExistence type="predicted"/>
<dbReference type="GO" id="GO:0006075">
    <property type="term" value="P:(1-&gt;3)-beta-D-glucan biosynthetic process"/>
    <property type="evidence" value="ECO:0007669"/>
    <property type="project" value="InterPro"/>
</dbReference>
<name>A0AAD8GXB6_9APIA</name>
<gene>
    <name evidence="2" type="ORF">POM88_049604</name>
</gene>
<dbReference type="GO" id="GO:0003843">
    <property type="term" value="F:1,3-beta-D-glucan synthase activity"/>
    <property type="evidence" value="ECO:0007669"/>
    <property type="project" value="InterPro"/>
</dbReference>
<reference evidence="2" key="2">
    <citation type="submission" date="2023-05" db="EMBL/GenBank/DDBJ databases">
        <authorList>
            <person name="Schelkunov M.I."/>
        </authorList>
    </citation>
    <scope>NUCLEOTIDE SEQUENCE</scope>
    <source>
        <strain evidence="2">Hsosn_3</strain>
        <tissue evidence="2">Leaf</tissue>
    </source>
</reference>
<dbReference type="EMBL" id="JAUIZM010000011">
    <property type="protein sequence ID" value="KAK1356348.1"/>
    <property type="molecule type" value="Genomic_DNA"/>
</dbReference>
<reference evidence="2" key="1">
    <citation type="submission" date="2023-02" db="EMBL/GenBank/DDBJ databases">
        <title>Genome of toxic invasive species Heracleum sosnowskyi carries increased number of genes despite the absence of recent whole-genome duplications.</title>
        <authorList>
            <person name="Schelkunov M."/>
            <person name="Shtratnikova V."/>
            <person name="Makarenko M."/>
            <person name="Klepikova A."/>
            <person name="Omelchenko D."/>
            <person name="Novikova G."/>
            <person name="Obukhova E."/>
            <person name="Bogdanov V."/>
            <person name="Penin A."/>
            <person name="Logacheva M."/>
        </authorList>
    </citation>
    <scope>NUCLEOTIDE SEQUENCE</scope>
    <source>
        <strain evidence="2">Hsosn_3</strain>
        <tissue evidence="2">Leaf</tissue>
    </source>
</reference>
<dbReference type="InterPro" id="IPR000403">
    <property type="entry name" value="PI3/4_kinase_cat_dom"/>
</dbReference>
<protein>
    <recommendedName>
        <fullName evidence="1">PI3K/PI4K catalytic domain-containing protein</fullName>
    </recommendedName>
</protein>
<sequence>MYYVDEKNVELYIKLAELETKKEDTNKKVTVPRDICSIRQIELVLAVTSTFPIEHSCQYHEGSFAHFKGLADSATVMNGINAPKVMEQIFQLVNTFLQNHTDTWKWRLRIRTYKVVPFTPSAGVLEWVNGTVPLGENLIGRNLSGSKDMEVFDYATGILPRMVFGFGLYARFNDTTGVTMIMTDTVTCDFPIHSKESFSIEQRHSGPTTCTSSAVACGIRVMYYRRALKLQAFHDMAKESEFRRSKKDSGRQLFDKTDALDDIVFPPVVTAQWEEQIRRLYLLFTVKESAFDVLINLEARQRVTFFTNSLFMKMPCAPRVRKMLSFSVMTPYYSEQTVYSKSDLEMENEDDVRFLIMDYTGQMLFDCGSEQDGSNCFGGSYIKVQSFKFIPLVYRIASRLGDPKDGQGAQSFQFALVSLLKKMAIDHLYHTVFRSHDMVVMALQVLVVTSIFPIDHSCHYREGSFAHFKGLADSVTVMNGINAPKVVECLGSDGNKYRQLAKSGNDDLRQDAVMEIFFGLVNTFLQNHWDTWKWRLRIRTTYKVVCVTPSAGVLEWVSDTVPLGEYLIRRNCGVKDFKGWLCTCKGRTAEDALLTMVCKIVPSHNFCLAEAGGDMVIVKGMMYYRRALKLQAFHDMAKESGFYRVALSGQRLMRTFVVMCGFILSSWCESLGNSGAKDFEGFICKAMGELSRMVRSFPHHSSFLNTAHKIESKIAVPSDNSCLVKYGVLSLSLLINYFKHAFAIDDFHKSPDLFPVKYADPWKRGTVVLLLQDMFEVVTCDMMVNEICELVEFKHSKKDFGRQLFDKTYALDDFVFPPVLTAQWELGRTVKESAVAVPTNLKSRRRVTFFTNSLFMKMPCAPRVRKMLLFSVMTPYYSEESVYSKSDLEMENEDASPWGFLGRPHTVQNNELVEFKHSKKDSGRQLFDKTYALDDFVFPPVVTAQWEEQIRRLYLLLTVKESAVDVPLCQ</sequence>